<evidence type="ECO:0000256" key="1">
    <source>
        <dbReference type="SAM" id="MobiDB-lite"/>
    </source>
</evidence>
<evidence type="ECO:0000313" key="3">
    <source>
        <dbReference type="Proteomes" id="UP000076761"/>
    </source>
</evidence>
<sequence length="206" mass="22009">MCLIRFLYPLYACECSGYLPIVRLVDHDNCDDSRTIITAFKSDYCPEFELCAKHGGPPENIPRSVSTPVVADVVPQIPVPTLASSGIANDDSQDAVSPTSAPSPPTPAEHIAPLVLHSPSSPLTTDNIQASPPPSAVPLPNIPSAIPGTSCLRSASAPPLLNSTRFSVDQPTSCLWYHQLFLRGPKRKTGLSSSLPLPVIPIDFEF</sequence>
<accession>A0A165VQS5</accession>
<organism evidence="2 3">
    <name type="scientific">Neolentinus lepideus HHB14362 ss-1</name>
    <dbReference type="NCBI Taxonomy" id="1314782"/>
    <lineage>
        <taxon>Eukaryota</taxon>
        <taxon>Fungi</taxon>
        <taxon>Dikarya</taxon>
        <taxon>Basidiomycota</taxon>
        <taxon>Agaricomycotina</taxon>
        <taxon>Agaricomycetes</taxon>
        <taxon>Gloeophyllales</taxon>
        <taxon>Gloeophyllaceae</taxon>
        <taxon>Neolentinus</taxon>
    </lineage>
</organism>
<feature type="region of interest" description="Disordered" evidence="1">
    <location>
        <begin position="82"/>
        <end position="112"/>
    </location>
</feature>
<name>A0A165VQS5_9AGAM</name>
<reference evidence="2 3" key="1">
    <citation type="journal article" date="2016" name="Mol. Biol. Evol.">
        <title>Comparative Genomics of Early-Diverging Mushroom-Forming Fungi Provides Insights into the Origins of Lignocellulose Decay Capabilities.</title>
        <authorList>
            <person name="Nagy L.G."/>
            <person name="Riley R."/>
            <person name="Tritt A."/>
            <person name="Adam C."/>
            <person name="Daum C."/>
            <person name="Floudas D."/>
            <person name="Sun H."/>
            <person name="Yadav J.S."/>
            <person name="Pangilinan J."/>
            <person name="Larsson K.H."/>
            <person name="Matsuura K."/>
            <person name="Barry K."/>
            <person name="Labutti K."/>
            <person name="Kuo R."/>
            <person name="Ohm R.A."/>
            <person name="Bhattacharya S.S."/>
            <person name="Shirouzu T."/>
            <person name="Yoshinaga Y."/>
            <person name="Martin F.M."/>
            <person name="Grigoriev I.V."/>
            <person name="Hibbett D.S."/>
        </authorList>
    </citation>
    <scope>NUCLEOTIDE SEQUENCE [LARGE SCALE GENOMIC DNA]</scope>
    <source>
        <strain evidence="2 3">HHB14362 ss-1</strain>
    </source>
</reference>
<dbReference type="EMBL" id="KV425552">
    <property type="protein sequence ID" value="KZT30044.1"/>
    <property type="molecule type" value="Genomic_DNA"/>
</dbReference>
<proteinExistence type="predicted"/>
<protein>
    <submittedName>
        <fullName evidence="2">Uncharacterized protein</fullName>
    </submittedName>
</protein>
<dbReference type="Proteomes" id="UP000076761">
    <property type="component" value="Unassembled WGS sequence"/>
</dbReference>
<evidence type="ECO:0000313" key="2">
    <source>
        <dbReference type="EMBL" id="KZT30044.1"/>
    </source>
</evidence>
<dbReference type="AlphaFoldDB" id="A0A165VQS5"/>
<gene>
    <name evidence="2" type="ORF">NEOLEDRAFT_1238197</name>
</gene>
<dbReference type="InParanoid" id="A0A165VQS5"/>
<keyword evidence="3" id="KW-1185">Reference proteome</keyword>